<keyword evidence="2 4" id="KW-1184">Jasmonic acid signaling pathway</keyword>
<evidence type="ECO:0000256" key="4">
    <source>
        <dbReference type="RuleBase" id="RU369065"/>
    </source>
</evidence>
<evidence type="ECO:0000313" key="7">
    <source>
        <dbReference type="EMBL" id="CAD6212503.1"/>
    </source>
</evidence>
<evidence type="ECO:0000313" key="8">
    <source>
        <dbReference type="Proteomes" id="UP000604825"/>
    </source>
</evidence>
<keyword evidence="3" id="KW-0832">Ubl conjugation</keyword>
<keyword evidence="8" id="KW-1185">Reference proteome</keyword>
<comment type="function">
    <text evidence="4">Repressor of jasmonate responses.</text>
</comment>
<accession>A0A811MU84</accession>
<evidence type="ECO:0000259" key="6">
    <source>
        <dbReference type="PROSITE" id="PS51320"/>
    </source>
</evidence>
<dbReference type="InterPro" id="IPR010399">
    <property type="entry name" value="Tify_dom"/>
</dbReference>
<evidence type="ECO:0000256" key="1">
    <source>
        <dbReference type="ARBA" id="ARBA00008614"/>
    </source>
</evidence>
<dbReference type="GO" id="GO:2000022">
    <property type="term" value="P:regulation of jasmonic acid mediated signaling pathway"/>
    <property type="evidence" value="ECO:0007669"/>
    <property type="project" value="UniProtKB-UniRule"/>
</dbReference>
<dbReference type="EMBL" id="CAJGYO010000002">
    <property type="protein sequence ID" value="CAD6212503.1"/>
    <property type="molecule type" value="Genomic_DNA"/>
</dbReference>
<reference evidence="7" key="1">
    <citation type="submission" date="2020-10" db="EMBL/GenBank/DDBJ databases">
        <authorList>
            <person name="Han B."/>
            <person name="Lu T."/>
            <person name="Zhao Q."/>
            <person name="Huang X."/>
            <person name="Zhao Y."/>
        </authorList>
    </citation>
    <scope>NUCLEOTIDE SEQUENCE</scope>
</reference>
<feature type="region of interest" description="Disordered" evidence="5">
    <location>
        <begin position="97"/>
        <end position="118"/>
    </location>
</feature>
<comment type="domain">
    <text evidence="4">The jas domain is required for interaction with COI1.</text>
</comment>
<evidence type="ECO:0000256" key="3">
    <source>
        <dbReference type="ARBA" id="ARBA00022843"/>
    </source>
</evidence>
<protein>
    <recommendedName>
        <fullName evidence="4">Protein TIFY</fullName>
    </recommendedName>
    <alternativeName>
        <fullName evidence="4">Jasmonate ZIM domain-containing protein</fullName>
    </alternativeName>
</protein>
<dbReference type="AlphaFoldDB" id="A0A811MU84"/>
<dbReference type="GO" id="GO:0005634">
    <property type="term" value="C:nucleus"/>
    <property type="evidence" value="ECO:0007669"/>
    <property type="project" value="UniProtKB-SubCell"/>
</dbReference>
<dbReference type="PANTHER" id="PTHR33077:SF52">
    <property type="entry name" value="PROTEIN TIFY 11D"/>
    <property type="match status" value="1"/>
</dbReference>
<evidence type="ECO:0000256" key="5">
    <source>
        <dbReference type="SAM" id="MobiDB-lite"/>
    </source>
</evidence>
<sequence>MEATGSNSRFTVTCELLRQYMLREHRRHQLVEAEETDSRTMQLFPIPTRAGTSSQPSHDDQAEAQANCKAPLTIFYEGRMLVFEDFPADKAKELMQLAGSGSEKPAATEPSAAVPSDLPIARKASLQRFLQKRKERIGATMEPYPKPKVAASPAPEKDVPATANSKQVMTALKDVPAASWLRL</sequence>
<dbReference type="GO" id="GO:0031347">
    <property type="term" value="P:regulation of defense response"/>
    <property type="evidence" value="ECO:0007669"/>
    <property type="project" value="UniProtKB-UniRule"/>
</dbReference>
<feature type="region of interest" description="Disordered" evidence="5">
    <location>
        <begin position="131"/>
        <end position="165"/>
    </location>
</feature>
<dbReference type="InterPro" id="IPR018467">
    <property type="entry name" value="CCT_CS"/>
</dbReference>
<organism evidence="7 8">
    <name type="scientific">Miscanthus lutarioriparius</name>
    <dbReference type="NCBI Taxonomy" id="422564"/>
    <lineage>
        <taxon>Eukaryota</taxon>
        <taxon>Viridiplantae</taxon>
        <taxon>Streptophyta</taxon>
        <taxon>Embryophyta</taxon>
        <taxon>Tracheophyta</taxon>
        <taxon>Spermatophyta</taxon>
        <taxon>Magnoliopsida</taxon>
        <taxon>Liliopsida</taxon>
        <taxon>Poales</taxon>
        <taxon>Poaceae</taxon>
        <taxon>PACMAD clade</taxon>
        <taxon>Panicoideae</taxon>
        <taxon>Andropogonodae</taxon>
        <taxon>Andropogoneae</taxon>
        <taxon>Saccharinae</taxon>
        <taxon>Miscanthus</taxon>
    </lineage>
</organism>
<comment type="subcellular location">
    <subcellularLocation>
        <location evidence="4">Nucleus</location>
    </subcellularLocation>
</comment>
<dbReference type="SMART" id="SM00979">
    <property type="entry name" value="TIFY"/>
    <property type="match status" value="1"/>
</dbReference>
<gene>
    <name evidence="7" type="ORF">NCGR_LOCUS8285</name>
</gene>
<dbReference type="Pfam" id="PF09425">
    <property type="entry name" value="Jas_motif"/>
    <property type="match status" value="1"/>
</dbReference>
<comment type="similarity">
    <text evidence="1 4">Belongs to the TIFY/JAZ family.</text>
</comment>
<name>A0A811MU84_9POAL</name>
<evidence type="ECO:0000256" key="2">
    <source>
        <dbReference type="ARBA" id="ARBA00022819"/>
    </source>
</evidence>
<dbReference type="OrthoDB" id="694307at2759"/>
<dbReference type="PANTHER" id="PTHR33077">
    <property type="entry name" value="PROTEIN TIFY 4A-RELATED-RELATED"/>
    <property type="match status" value="1"/>
</dbReference>
<dbReference type="Pfam" id="PF06200">
    <property type="entry name" value="tify"/>
    <property type="match status" value="1"/>
</dbReference>
<dbReference type="Proteomes" id="UP000604825">
    <property type="component" value="Unassembled WGS sequence"/>
</dbReference>
<dbReference type="GO" id="GO:0009611">
    <property type="term" value="P:response to wounding"/>
    <property type="evidence" value="ECO:0007669"/>
    <property type="project" value="UniProtKB-UniRule"/>
</dbReference>
<comment type="caution">
    <text evidence="7">The sequence shown here is derived from an EMBL/GenBank/DDBJ whole genome shotgun (WGS) entry which is preliminary data.</text>
</comment>
<dbReference type="PROSITE" id="PS51320">
    <property type="entry name" value="TIFY"/>
    <property type="match status" value="1"/>
</dbReference>
<keyword evidence="4" id="KW-0539">Nucleus</keyword>
<dbReference type="InterPro" id="IPR040390">
    <property type="entry name" value="TIFY/JAZ"/>
</dbReference>
<proteinExistence type="inferred from homology"/>
<feature type="domain" description="Tify" evidence="6">
    <location>
        <begin position="65"/>
        <end position="100"/>
    </location>
</feature>